<proteinExistence type="predicted"/>
<evidence type="ECO:0000313" key="3">
    <source>
        <dbReference type="Proteomes" id="UP000077069"/>
    </source>
</evidence>
<dbReference type="InterPro" id="IPR014347">
    <property type="entry name" value="Tautomerase/MIF_sf"/>
</dbReference>
<evidence type="ECO:0000313" key="2">
    <source>
        <dbReference type="EMBL" id="OAG07649.1"/>
    </source>
</evidence>
<dbReference type="InParanoid" id="A0A177CLF1"/>
<dbReference type="EMBL" id="KV441551">
    <property type="protein sequence ID" value="OAG07649.1"/>
    <property type="molecule type" value="Genomic_DNA"/>
</dbReference>
<protein>
    <recommendedName>
        <fullName evidence="1">Tautomerase cis-CaaD-like domain-containing protein</fullName>
    </recommendedName>
</protein>
<dbReference type="AlphaFoldDB" id="A0A177CLF1"/>
<dbReference type="GeneID" id="28770597"/>
<sequence>MPLWIIYHPSSTFTSEEEKAALAKEVTKIYTAVPLPAFYVNVLFVPLPATSIYVGGVARPSPHTSANHPGPESSVPFIRFTIQHIARTLPNDEVRDRFLKTLDTTLKPFVADKGYDWEYSLEETRRDLWKVQGLVPPMPGSDAELEWVRENRAIEFEPARGNL</sequence>
<organism evidence="2 3">
    <name type="scientific">Paraphaeosphaeria sporulosa</name>
    <dbReference type="NCBI Taxonomy" id="1460663"/>
    <lineage>
        <taxon>Eukaryota</taxon>
        <taxon>Fungi</taxon>
        <taxon>Dikarya</taxon>
        <taxon>Ascomycota</taxon>
        <taxon>Pezizomycotina</taxon>
        <taxon>Dothideomycetes</taxon>
        <taxon>Pleosporomycetidae</taxon>
        <taxon>Pleosporales</taxon>
        <taxon>Massarineae</taxon>
        <taxon>Didymosphaeriaceae</taxon>
        <taxon>Paraphaeosphaeria</taxon>
    </lineage>
</organism>
<dbReference type="Pfam" id="PF14832">
    <property type="entry name" value="Tautomerase_3"/>
    <property type="match status" value="1"/>
</dbReference>
<dbReference type="OrthoDB" id="2129288at2759"/>
<dbReference type="InterPro" id="IPR028116">
    <property type="entry name" value="Cis-CaaD-like"/>
</dbReference>
<evidence type="ECO:0000259" key="1">
    <source>
        <dbReference type="Pfam" id="PF14832"/>
    </source>
</evidence>
<dbReference type="Gene3D" id="3.30.429.10">
    <property type="entry name" value="Macrophage Migration Inhibitory Factor"/>
    <property type="match status" value="1"/>
</dbReference>
<feature type="domain" description="Tautomerase cis-CaaD-like" evidence="1">
    <location>
        <begin position="1"/>
        <end position="152"/>
    </location>
</feature>
<name>A0A177CLF1_9PLEO</name>
<keyword evidence="3" id="KW-1185">Reference proteome</keyword>
<dbReference type="RefSeq" id="XP_018038014.1">
    <property type="nucleotide sequence ID" value="XM_018187111.1"/>
</dbReference>
<dbReference type="Proteomes" id="UP000077069">
    <property type="component" value="Unassembled WGS sequence"/>
</dbReference>
<reference evidence="2 3" key="1">
    <citation type="submission" date="2016-05" db="EMBL/GenBank/DDBJ databases">
        <title>Comparative analysis of secretome profiles of manganese(II)-oxidizing ascomycete fungi.</title>
        <authorList>
            <consortium name="DOE Joint Genome Institute"/>
            <person name="Zeiner C.A."/>
            <person name="Purvine S.O."/>
            <person name="Zink E.M."/>
            <person name="Wu S."/>
            <person name="Pasa-Tolic L."/>
            <person name="Chaput D.L."/>
            <person name="Haridas S."/>
            <person name="Grigoriev I.V."/>
            <person name="Santelli C.M."/>
            <person name="Hansel C.M."/>
        </authorList>
    </citation>
    <scope>NUCLEOTIDE SEQUENCE [LARGE SCALE GENOMIC DNA]</scope>
    <source>
        <strain evidence="2 3">AP3s5-JAC2a</strain>
    </source>
</reference>
<accession>A0A177CLF1</accession>
<gene>
    <name evidence="2" type="ORF">CC84DRAFT_704378</name>
</gene>